<evidence type="ECO:0000256" key="1">
    <source>
        <dbReference type="SAM" id="Phobius"/>
    </source>
</evidence>
<feature type="transmembrane region" description="Helical" evidence="1">
    <location>
        <begin position="102"/>
        <end position="120"/>
    </location>
</feature>
<dbReference type="Proteomes" id="UP001628078">
    <property type="component" value="Unassembled WGS sequence"/>
</dbReference>
<organism evidence="2 3">
    <name type="scientific">Furfurilactobacillus curtus</name>
    <dbReference type="NCBI Taxonomy" id="1746200"/>
    <lineage>
        <taxon>Bacteria</taxon>
        <taxon>Bacillati</taxon>
        <taxon>Bacillota</taxon>
        <taxon>Bacilli</taxon>
        <taxon>Lactobacillales</taxon>
        <taxon>Lactobacillaceae</taxon>
        <taxon>Furfurilactobacillus</taxon>
    </lineage>
</organism>
<evidence type="ECO:0000313" key="3">
    <source>
        <dbReference type="Proteomes" id="UP001628078"/>
    </source>
</evidence>
<reference evidence="2 3" key="1">
    <citation type="submission" date="2022-03" db="EMBL/GenBank/DDBJ databases">
        <title>Draft genome sequence of Furfurilactobacillus curtus JCM 31185.</title>
        <authorList>
            <person name="Suzuki S."/>
            <person name="Endo A."/>
            <person name="Kajikawa A."/>
        </authorList>
    </citation>
    <scope>NUCLEOTIDE SEQUENCE [LARGE SCALE GENOMIC DNA]</scope>
    <source>
        <strain evidence="2 3">JCM 31185</strain>
    </source>
</reference>
<feature type="transmembrane region" description="Helical" evidence="1">
    <location>
        <begin position="10"/>
        <end position="28"/>
    </location>
</feature>
<keyword evidence="3" id="KW-1185">Reference proteome</keyword>
<keyword evidence="1" id="KW-0812">Transmembrane</keyword>
<evidence type="ECO:0000313" key="2">
    <source>
        <dbReference type="EMBL" id="GKT04766.1"/>
    </source>
</evidence>
<keyword evidence="1" id="KW-1133">Transmembrane helix</keyword>
<gene>
    <name evidence="2" type="ORF">JCM31185_00550</name>
</gene>
<dbReference type="RefSeq" id="WP_407881967.1">
    <property type="nucleotide sequence ID" value="NZ_BQXO01000001.1"/>
</dbReference>
<accession>A0ABQ5JNT2</accession>
<feature type="transmembrane region" description="Helical" evidence="1">
    <location>
        <begin position="76"/>
        <end position="96"/>
    </location>
</feature>
<proteinExistence type="predicted"/>
<dbReference type="EMBL" id="BQXO01000001">
    <property type="protein sequence ID" value="GKT04766.1"/>
    <property type="molecule type" value="Genomic_DNA"/>
</dbReference>
<feature type="transmembrane region" description="Helical" evidence="1">
    <location>
        <begin position="48"/>
        <end position="69"/>
    </location>
</feature>
<sequence>MWHNFVKNHFVVETGLETFILGFYFVYVRNYFVDKDQFEPFVHHFADPYVAVALICVGLLALFVGLWDVHWFKAKALVLTAMQIVWTIYFVLFLWHDYNSPGPVGIGTILAGAVVMRILVEARWGDRL</sequence>
<name>A0ABQ5JNT2_9LACO</name>
<comment type="caution">
    <text evidence="2">The sequence shown here is derived from an EMBL/GenBank/DDBJ whole genome shotgun (WGS) entry which is preliminary data.</text>
</comment>
<keyword evidence="1" id="KW-0472">Membrane</keyword>
<protein>
    <submittedName>
        <fullName evidence="2">Uncharacterized protein</fullName>
    </submittedName>
</protein>